<dbReference type="GO" id="GO:0016075">
    <property type="term" value="P:rRNA catabolic process"/>
    <property type="evidence" value="ECO:0007669"/>
    <property type="project" value="TreeGrafter"/>
</dbReference>
<dbReference type="Pfam" id="PF17849">
    <property type="entry name" value="OB_Dis3"/>
    <property type="match status" value="1"/>
</dbReference>
<comment type="caution">
    <text evidence="6">The sequence shown here is derived from an EMBL/GenBank/DDBJ whole genome shotgun (WGS) entry which is preliminary data.</text>
</comment>
<evidence type="ECO:0000256" key="4">
    <source>
        <dbReference type="RuleBase" id="RU003901"/>
    </source>
</evidence>
<name>A0A1R2BQX2_9CILI</name>
<reference evidence="6 7" key="1">
    <citation type="submission" date="2016-11" db="EMBL/GenBank/DDBJ databases">
        <title>The macronuclear genome of Stentor coeruleus: a giant cell with tiny introns.</title>
        <authorList>
            <person name="Slabodnick M."/>
            <person name="Ruby J.G."/>
            <person name="Reiff S.B."/>
            <person name="Swart E.C."/>
            <person name="Gosai S."/>
            <person name="Prabakaran S."/>
            <person name="Witkowska E."/>
            <person name="Larue G.E."/>
            <person name="Fisher S."/>
            <person name="Freeman R.M."/>
            <person name="Gunawardena J."/>
            <person name="Chu W."/>
            <person name="Stover N.A."/>
            <person name="Gregory B.D."/>
            <person name="Nowacki M."/>
            <person name="Derisi J."/>
            <person name="Roy S.W."/>
            <person name="Marshall W.F."/>
            <person name="Sood P."/>
        </authorList>
    </citation>
    <scope>NUCLEOTIDE SEQUENCE [LARGE SCALE GENOMIC DNA]</scope>
    <source>
        <strain evidence="6">WM001</strain>
    </source>
</reference>
<keyword evidence="7" id="KW-1185">Reference proteome</keyword>
<dbReference type="InterPro" id="IPR012340">
    <property type="entry name" value="NA-bd_OB-fold"/>
</dbReference>
<keyword evidence="3" id="KW-0539">Nucleus</keyword>
<dbReference type="SUPFAM" id="SSF50249">
    <property type="entry name" value="Nucleic acid-binding proteins"/>
    <property type="match status" value="2"/>
</dbReference>
<evidence type="ECO:0000256" key="2">
    <source>
        <dbReference type="ARBA" id="ARBA00022552"/>
    </source>
</evidence>
<evidence type="ECO:0000256" key="3">
    <source>
        <dbReference type="ARBA" id="ARBA00023242"/>
    </source>
</evidence>
<dbReference type="PROSITE" id="PS01175">
    <property type="entry name" value="RIBONUCLEASE_II"/>
    <property type="match status" value="1"/>
</dbReference>
<proteinExistence type="inferred from homology"/>
<dbReference type="Gene3D" id="2.40.50.690">
    <property type="match status" value="1"/>
</dbReference>
<dbReference type="InterPro" id="IPR041505">
    <property type="entry name" value="Dis3_CSD2"/>
</dbReference>
<evidence type="ECO:0000256" key="1">
    <source>
        <dbReference type="ARBA" id="ARBA00004123"/>
    </source>
</evidence>
<dbReference type="GO" id="GO:0071031">
    <property type="term" value="P:nuclear mRNA surveillance of mRNA 3'-end processing"/>
    <property type="evidence" value="ECO:0007669"/>
    <property type="project" value="TreeGrafter"/>
</dbReference>
<evidence type="ECO:0000313" key="6">
    <source>
        <dbReference type="EMBL" id="OMJ78995.1"/>
    </source>
</evidence>
<organism evidence="6 7">
    <name type="scientific">Stentor coeruleus</name>
    <dbReference type="NCBI Taxonomy" id="5963"/>
    <lineage>
        <taxon>Eukaryota</taxon>
        <taxon>Sar</taxon>
        <taxon>Alveolata</taxon>
        <taxon>Ciliophora</taxon>
        <taxon>Postciliodesmatophora</taxon>
        <taxon>Heterotrichea</taxon>
        <taxon>Heterotrichida</taxon>
        <taxon>Stentoridae</taxon>
        <taxon>Stentor</taxon>
    </lineage>
</organism>
<dbReference type="Gene3D" id="2.40.50.700">
    <property type="match status" value="1"/>
</dbReference>
<feature type="domain" description="RNB" evidence="5">
    <location>
        <begin position="407"/>
        <end position="737"/>
    </location>
</feature>
<sequence length="862" mass="97836">MEPVIVSVPKKSRRGNIFNSVRCNYLRNDLPCYHSACNYCMSSFAPLKSETIYILSFDSLLTYFSFLENQDFLAPSNTVFPQSSFVHMKKLDLKLYDKMKIFIEDKQYAVFPNEHHKETYVPINTPNRANIAVEVLKGYYSKHLPDINVVVISNNLEAILAGSPLLDKLPVVISDGPALFPDHISYDQAFTLIKQGDLYEGVFHVLREDRGKAWVSINKGVRAELQVSVEGKAGNRAIDGDIVAVKIIGGMEVEDKIELDEGVDVVVTGKKTQKVLPSIQAEVVCIIKHKYKHYCGSIRRTGFIHNNKEICMFSPINPKIPEIQLLCLFPHLLEDKRISVEISSWPAHSEHPIGHMVRIIGNITDLATESEVILLEHDVIIKPFTQAALNCLPAKDWTIPQEEEKSRLNLRDRCVASVDPPGCKDIDDALHCSLLANGNYEIGVHIADVTYFVKANSSLDLEASERCTTVYLVEKRTDMLPGVLTEVLCSLVSNQDRLAFSVIWEIDPKTARIINTQFGKSIIHSRASLSYKTAQDLINANKPDELTQSLKRLMHISKLLRQQRIDEGALELASTEVKFELDTEKQGKDIALYQTYETNSMVEEFMLLANVAVGRKIVDTYPAYSILRRHPPPKYPELGVLASKLQKLNYSLLYSTSSELSSSLNHIKSSDHYLNTIVRMQVTRCMNQAVYFCSSEFDRLEYHHYGLAAQIYTHFTSPIRRYADILVHRLLSASIDVESLPDSMTDRRIMQKICRRMNFRNRMSQFAERTSANLHTYLVFKNRGSSEEEAIVTDILEFGVNVMIPKIGLEGAIDLPGNISEDGISWIMDDKRILLYSHLLVKIEISFEHFRKTINLKLLKTI</sequence>
<dbReference type="InterPro" id="IPR022966">
    <property type="entry name" value="RNase_II/R_CS"/>
</dbReference>
<comment type="subcellular location">
    <subcellularLocation>
        <location evidence="1">Nucleus</location>
    </subcellularLocation>
</comment>
<dbReference type="AlphaFoldDB" id="A0A1R2BQX2"/>
<dbReference type="Proteomes" id="UP000187209">
    <property type="component" value="Unassembled WGS sequence"/>
</dbReference>
<comment type="similarity">
    <text evidence="4">Belongs to the RNR ribonuclease family.</text>
</comment>
<gene>
    <name evidence="6" type="ORF">SteCoe_21077</name>
</gene>
<dbReference type="Pfam" id="PF00773">
    <property type="entry name" value="RNB"/>
    <property type="match status" value="1"/>
</dbReference>
<dbReference type="GO" id="GO:0000175">
    <property type="term" value="F:3'-5'-RNA exonuclease activity"/>
    <property type="evidence" value="ECO:0007669"/>
    <property type="project" value="TreeGrafter"/>
</dbReference>
<accession>A0A1R2BQX2</accession>
<dbReference type="InterPro" id="IPR001900">
    <property type="entry name" value="RNase_II/R"/>
</dbReference>
<dbReference type="OrthoDB" id="372421at2759"/>
<dbReference type="InterPro" id="IPR050180">
    <property type="entry name" value="RNR_Ribonuclease"/>
</dbReference>
<dbReference type="GO" id="GO:0000177">
    <property type="term" value="C:cytoplasmic exosome (RNase complex)"/>
    <property type="evidence" value="ECO:0007669"/>
    <property type="project" value="TreeGrafter"/>
</dbReference>
<dbReference type="GO" id="GO:0004519">
    <property type="term" value="F:endonuclease activity"/>
    <property type="evidence" value="ECO:0007669"/>
    <property type="project" value="TreeGrafter"/>
</dbReference>
<dbReference type="GO" id="GO:0006364">
    <property type="term" value="P:rRNA processing"/>
    <property type="evidence" value="ECO:0007669"/>
    <property type="project" value="UniProtKB-KW"/>
</dbReference>
<dbReference type="PANTHER" id="PTHR23355">
    <property type="entry name" value="RIBONUCLEASE"/>
    <property type="match status" value="1"/>
</dbReference>
<dbReference type="GO" id="GO:0003723">
    <property type="term" value="F:RNA binding"/>
    <property type="evidence" value="ECO:0007669"/>
    <property type="project" value="InterPro"/>
</dbReference>
<dbReference type="SMART" id="SM00955">
    <property type="entry name" value="RNB"/>
    <property type="match status" value="1"/>
</dbReference>
<evidence type="ECO:0000313" key="7">
    <source>
        <dbReference type="Proteomes" id="UP000187209"/>
    </source>
</evidence>
<dbReference type="GO" id="GO:0000176">
    <property type="term" value="C:nuclear exosome (RNase complex)"/>
    <property type="evidence" value="ECO:0007669"/>
    <property type="project" value="TreeGrafter"/>
</dbReference>
<protein>
    <recommendedName>
        <fullName evidence="5">RNB domain-containing protein</fullName>
    </recommendedName>
</protein>
<evidence type="ECO:0000259" key="5">
    <source>
        <dbReference type="SMART" id="SM00955"/>
    </source>
</evidence>
<dbReference type="Gene3D" id="3.40.50.1010">
    <property type="entry name" value="5'-nuclease"/>
    <property type="match status" value="1"/>
</dbReference>
<dbReference type="PANTHER" id="PTHR23355:SF35">
    <property type="entry name" value="EXOSOME COMPLEX EXONUCLEASE RRP44"/>
    <property type="match status" value="1"/>
</dbReference>
<dbReference type="EMBL" id="MPUH01000493">
    <property type="protein sequence ID" value="OMJ78995.1"/>
    <property type="molecule type" value="Genomic_DNA"/>
</dbReference>
<keyword evidence="2" id="KW-0698">rRNA processing</keyword>